<gene>
    <name evidence="2" type="ORF">RRH01S_31_00070</name>
</gene>
<comment type="caution">
    <text evidence="2">The sequence shown here is derived from an EMBL/GenBank/DDBJ whole genome shotgun (WGS) entry which is preliminary data.</text>
</comment>
<evidence type="ECO:0000313" key="2">
    <source>
        <dbReference type="EMBL" id="GAJ97075.1"/>
    </source>
</evidence>
<dbReference type="PANTHER" id="PTHR10426:SF88">
    <property type="entry name" value="ADIPOCYTE PLASMA MEMBRANE-ASSOCIATED PROTEIN HEMOMUCIN-RELATED"/>
    <property type="match status" value="1"/>
</dbReference>
<dbReference type="InterPro" id="IPR001258">
    <property type="entry name" value="NHL_repeat"/>
</dbReference>
<accession>A0AA87U8S5</accession>
<dbReference type="GO" id="GO:0016787">
    <property type="term" value="F:hydrolase activity"/>
    <property type="evidence" value="ECO:0007669"/>
    <property type="project" value="TreeGrafter"/>
</dbReference>
<dbReference type="InterPro" id="IPR011042">
    <property type="entry name" value="6-blade_b-propeller_TolB-like"/>
</dbReference>
<dbReference type="Proteomes" id="UP000026941">
    <property type="component" value="Unassembled WGS sequence"/>
</dbReference>
<dbReference type="RefSeq" id="WP_042477601.1">
    <property type="nucleotide sequence ID" value="NZ_BAYX01000031.1"/>
</dbReference>
<organism evidence="2 3">
    <name type="scientific">Rhizobium rhizogenes NBRC 13257</name>
    <dbReference type="NCBI Taxonomy" id="1220581"/>
    <lineage>
        <taxon>Bacteria</taxon>
        <taxon>Pseudomonadati</taxon>
        <taxon>Pseudomonadota</taxon>
        <taxon>Alphaproteobacteria</taxon>
        <taxon>Hyphomicrobiales</taxon>
        <taxon>Rhizobiaceae</taxon>
        <taxon>Rhizobium/Agrobacterium group</taxon>
        <taxon>Rhizobium</taxon>
    </lineage>
</organism>
<name>A0AA87U8S5_RHIRH</name>
<protein>
    <recommendedName>
        <fullName evidence="4">Strictosidine synthase conserved region domain-containing protein</fullName>
    </recommendedName>
</protein>
<dbReference type="Pfam" id="PF01436">
    <property type="entry name" value="NHL"/>
    <property type="match status" value="1"/>
</dbReference>
<evidence type="ECO:0000256" key="1">
    <source>
        <dbReference type="ARBA" id="ARBA00022737"/>
    </source>
</evidence>
<dbReference type="AlphaFoldDB" id="A0AA87U8S5"/>
<dbReference type="EMBL" id="BAYX01000031">
    <property type="protein sequence ID" value="GAJ97075.1"/>
    <property type="molecule type" value="Genomic_DNA"/>
</dbReference>
<dbReference type="Gene3D" id="2.120.10.30">
    <property type="entry name" value="TolB, C-terminal domain"/>
    <property type="match status" value="1"/>
</dbReference>
<dbReference type="SUPFAM" id="SSF63829">
    <property type="entry name" value="Calcium-dependent phosphotriesterase"/>
    <property type="match status" value="1"/>
</dbReference>
<evidence type="ECO:0008006" key="4">
    <source>
        <dbReference type="Google" id="ProtNLM"/>
    </source>
</evidence>
<keyword evidence="1" id="KW-0677">Repeat</keyword>
<dbReference type="PANTHER" id="PTHR10426">
    <property type="entry name" value="STRICTOSIDINE SYNTHASE-RELATED"/>
    <property type="match status" value="1"/>
</dbReference>
<evidence type="ECO:0000313" key="3">
    <source>
        <dbReference type="Proteomes" id="UP000026941"/>
    </source>
</evidence>
<sequence length="363" mass="39072">MISIRKWIDNFRGSGEAAVTVPSMDGALKPNNLLNGAPVMWDGGDKPVGNLASDGRHVFFSRGAELFVLDPNSEPQHIHDCGGPISAIAAHESGKLAVGVAGKAILLCTANGEFKELLSSQLPRNCPAAIAFESDDTLVVANGSASNGPDKWCRDLMEKNRSGSVWRVDLRNGEAKCIAGDLGFPAGVVVTETGDIVISESWRHRLLRLTAGGNATVVLDDLPGYPGAIFRSGQGGYWLSIFAPRRQLIEFVLREDGYRKAMLESLDEQYWVAPSLRTGVNYFEPVQSGGVRHLGIVKPWAPTRSYGLLVRLDENFNPNASYHSRADANRHGITSAVEHAGNVVVSCAATNQLLALDPTITED</sequence>
<proteinExistence type="predicted"/>
<reference evidence="2 3" key="1">
    <citation type="submission" date="2014-05" db="EMBL/GenBank/DDBJ databases">
        <title>Whole genome shotgun sequence of Rhizobium rhizogenes NBRC 13257.</title>
        <authorList>
            <person name="Katano-Makiyama Y."/>
            <person name="Hosoyama A."/>
            <person name="Hashimoto M."/>
            <person name="Hosoyama Y."/>
            <person name="Noguchi M."/>
            <person name="Tsuchikane K."/>
            <person name="Kimura A."/>
            <person name="Ohji S."/>
            <person name="Ichikawa N."/>
            <person name="Yamazoe A."/>
            <person name="Fujita N."/>
        </authorList>
    </citation>
    <scope>NUCLEOTIDE SEQUENCE [LARGE SCALE GENOMIC DNA]</scope>
    <source>
        <strain evidence="2 3">NBRC 13257</strain>
    </source>
</reference>